<organism evidence="1">
    <name type="scientific">Streptomyces sp. NBC_00119</name>
    <dbReference type="NCBI Taxonomy" id="2975659"/>
    <lineage>
        <taxon>Bacteria</taxon>
        <taxon>Bacillati</taxon>
        <taxon>Actinomycetota</taxon>
        <taxon>Actinomycetes</taxon>
        <taxon>Kitasatosporales</taxon>
        <taxon>Streptomycetaceae</taxon>
        <taxon>Streptomyces</taxon>
    </lineage>
</organism>
<dbReference type="AlphaFoldDB" id="A0AAU1UCA1"/>
<accession>A0AAU1UCA1</accession>
<name>A0AAU1UCA1_9ACTN</name>
<protein>
    <recommendedName>
        <fullName evidence="2">Formate hydrogenlyase regulatory protein HycA</fullName>
    </recommendedName>
</protein>
<gene>
    <name evidence="1" type="ORF">OHU69_25380</name>
</gene>
<reference evidence="1" key="1">
    <citation type="submission" date="2022-10" db="EMBL/GenBank/DDBJ databases">
        <title>The complete genomes of actinobacterial strains from the NBC collection.</title>
        <authorList>
            <person name="Joergensen T.S."/>
            <person name="Alvarez Arevalo M."/>
            <person name="Sterndorff E.B."/>
            <person name="Faurdal D."/>
            <person name="Vuksanovic O."/>
            <person name="Mourched A.-S."/>
            <person name="Charusanti P."/>
            <person name="Shaw S."/>
            <person name="Blin K."/>
            <person name="Weber T."/>
        </authorList>
    </citation>
    <scope>NUCLEOTIDE SEQUENCE</scope>
    <source>
        <strain evidence="1">NBC_00119</strain>
    </source>
</reference>
<proteinExistence type="predicted"/>
<sequence>MPVPATIPIAHEPDHRTATIGRYADGQFLATVTYAFPEGYRPDDGWEEHKRLYAVLHTFDTSGRYRDSEIWCAGTWAGGAELAQAHAHLDKLLAALPGRAYGDIAVRPFRLAVDRVLFGLIAEDDDEGGWAELYPDRLGFGEPWDGRYDT</sequence>
<evidence type="ECO:0008006" key="2">
    <source>
        <dbReference type="Google" id="ProtNLM"/>
    </source>
</evidence>
<evidence type="ECO:0000313" key="1">
    <source>
        <dbReference type="EMBL" id="WTS14089.1"/>
    </source>
</evidence>
<dbReference type="EMBL" id="CP108195">
    <property type="protein sequence ID" value="WTS14089.1"/>
    <property type="molecule type" value="Genomic_DNA"/>
</dbReference>